<evidence type="ECO:0000313" key="4">
    <source>
        <dbReference type="EMBL" id="EHL09938.1"/>
    </source>
</evidence>
<dbReference type="HOGENOM" id="CLU_036584_1_1_9"/>
<accession>G9XAX8</accession>
<organism evidence="5 6">
    <name type="scientific">Peptoanaerobacter stomatis</name>
    <dbReference type="NCBI Taxonomy" id="796937"/>
    <lineage>
        <taxon>Bacteria</taxon>
        <taxon>Bacillati</taxon>
        <taxon>Bacillota</taxon>
        <taxon>Clostridia</taxon>
        <taxon>Peptostreptococcales</taxon>
        <taxon>Filifactoraceae</taxon>
        <taxon>Peptoanaerobacter</taxon>
    </lineage>
</organism>
<dbReference type="EMBL" id="AFZG01000014">
    <property type="protein sequence ID" value="EHL19812.1"/>
    <property type="molecule type" value="Genomic_DNA"/>
</dbReference>
<name>G9XAX8_9FIRM</name>
<reference evidence="4 7" key="1">
    <citation type="submission" date="2011-08" db="EMBL/GenBank/DDBJ databases">
        <title>The Genome Sequence of Eubacteriaceae bacterium ACC19a.</title>
        <authorList>
            <consortium name="The Broad Institute Genome Sequencing Platform"/>
            <person name="Earl A."/>
            <person name="Ward D."/>
            <person name="Feldgarden M."/>
            <person name="Gevers D."/>
            <person name="Sizova M."/>
            <person name="Hazen A."/>
            <person name="Epstein S."/>
            <person name="Young S.K."/>
            <person name="Zeng Q."/>
            <person name="Gargeya S."/>
            <person name="Fitzgerald M."/>
            <person name="Haas B."/>
            <person name="Abouelleil A."/>
            <person name="Alvarado L."/>
            <person name="Arachchi H.M."/>
            <person name="Berlin A."/>
            <person name="Brown A."/>
            <person name="Chapman S.B."/>
            <person name="Chen Z."/>
            <person name="Dunbar C."/>
            <person name="Freedman E."/>
            <person name="Gearin G."/>
            <person name="Gellesch M."/>
            <person name="Goldberg J."/>
            <person name="Griggs A."/>
            <person name="Gujja S."/>
            <person name="Heiman D."/>
            <person name="Howarth C."/>
            <person name="Larson L."/>
            <person name="Lui A."/>
            <person name="MacDonald P.J.P."/>
            <person name="Montmayeur A."/>
            <person name="Murphy C."/>
            <person name="Neiman D."/>
            <person name="Pearson M."/>
            <person name="Priest M."/>
            <person name="Roberts A."/>
            <person name="Saif S."/>
            <person name="Shea T."/>
            <person name="Shenoy N."/>
            <person name="Sisk P."/>
            <person name="Stolte C."/>
            <person name="Sykes S."/>
            <person name="Wortman J."/>
            <person name="Nusbaum C."/>
            <person name="Birren B."/>
        </authorList>
    </citation>
    <scope>NUCLEOTIDE SEQUENCE [LARGE SCALE GENOMIC DNA]</scope>
    <source>
        <strain evidence="4 7">ACC19a</strain>
    </source>
</reference>
<comment type="caution">
    <text evidence="5">The sequence shown here is derived from an EMBL/GenBank/DDBJ whole genome shotgun (WGS) entry which is preliminary data.</text>
</comment>
<dbReference type="SUPFAM" id="SSF53800">
    <property type="entry name" value="Chelatase"/>
    <property type="match status" value="1"/>
</dbReference>
<evidence type="ECO:0000313" key="6">
    <source>
        <dbReference type="Proteomes" id="UP000003379"/>
    </source>
</evidence>
<dbReference type="PIRSF" id="PIRSF033579">
    <property type="entry name" value="Anaer_Co_chel"/>
    <property type="match status" value="1"/>
</dbReference>
<dbReference type="STRING" id="796937.HMPREF9630_01227"/>
<feature type="active site" description="Proton acceptor" evidence="1">
    <location>
        <position position="142"/>
    </location>
</feature>
<proteinExistence type="predicted"/>
<dbReference type="GO" id="GO:0016852">
    <property type="term" value="F:sirohydrochlorin cobaltochelatase activity"/>
    <property type="evidence" value="ECO:0007669"/>
    <property type="project" value="InterPro"/>
</dbReference>
<protein>
    <recommendedName>
        <fullName evidence="8">Sirohydrochlorin cobaltochelatase</fullName>
    </recommendedName>
</protein>
<keyword evidence="3" id="KW-0479">Metal-binding</keyword>
<dbReference type="GO" id="GO:0046872">
    <property type="term" value="F:metal ion binding"/>
    <property type="evidence" value="ECO:0007669"/>
    <property type="project" value="UniProtKB-KW"/>
</dbReference>
<dbReference type="Pfam" id="PF06180">
    <property type="entry name" value="CbiK"/>
    <property type="match status" value="1"/>
</dbReference>
<gene>
    <name evidence="5" type="ORF">HMPREF9628_01145</name>
    <name evidence="4" type="ORF">HMPREF9629_00930</name>
</gene>
<feature type="binding site" evidence="3">
    <location>
        <position position="142"/>
    </location>
    <ligand>
        <name>Co(2+)</name>
        <dbReference type="ChEBI" id="CHEBI:48828"/>
    </ligand>
</feature>
<keyword evidence="3" id="KW-0170">Cobalt</keyword>
<dbReference type="Proteomes" id="UP000006437">
    <property type="component" value="Unassembled WGS sequence"/>
</dbReference>
<sequence length="250" mass="28879">MKKAILVVSFGTTYKEAMENSIDATVNHISNEFKDYDIFQAYTSNIIRRKLIDKGMDVNDTKTALEIIKNNGYEKVIILSLHMIAGYEYEKILEAVEAYKNDFREITATTPMLYEEKDYKQVAEIIKKIYSKTNTPIVMMGHGSEHENDMAYENLQKKLDKISENKYYIATVEGSITIYDIIKKLKEKKINKVTITPFMLVCGDHANNDMIGDEDDSWINLLKSEAIEVDVILKGLGEYIEFRDFFCKKI</sequence>
<feature type="binding site" evidence="2">
    <location>
        <position position="10"/>
    </location>
    <ligand>
        <name>Co(2+)</name>
        <dbReference type="ChEBI" id="CHEBI:48828"/>
    </ligand>
</feature>
<feature type="binding site" evidence="2">
    <location>
        <position position="205"/>
    </location>
    <ligand>
        <name>Co(2+)</name>
        <dbReference type="ChEBI" id="CHEBI:48828"/>
    </ligand>
</feature>
<feature type="binding site" evidence="3">
    <location>
        <position position="173"/>
    </location>
    <ligand>
        <name>Co(2+)</name>
        <dbReference type="ChEBI" id="CHEBI:48828"/>
    </ligand>
</feature>
<dbReference type="GO" id="GO:0019251">
    <property type="term" value="P:anaerobic cobalamin biosynthetic process"/>
    <property type="evidence" value="ECO:0007669"/>
    <property type="project" value="InterPro"/>
</dbReference>
<dbReference type="AlphaFoldDB" id="G9XAX8"/>
<evidence type="ECO:0000313" key="7">
    <source>
        <dbReference type="Proteomes" id="UP000006437"/>
    </source>
</evidence>
<evidence type="ECO:0000313" key="5">
    <source>
        <dbReference type="EMBL" id="EHL19812.1"/>
    </source>
</evidence>
<dbReference type="PATRIC" id="fig|796937.3.peg.2167"/>
<evidence type="ECO:0008006" key="8">
    <source>
        <dbReference type="Google" id="ProtNLM"/>
    </source>
</evidence>
<accession>G9X3H3</accession>
<dbReference type="EMBL" id="AFZE01000058">
    <property type="protein sequence ID" value="EHL09938.1"/>
    <property type="molecule type" value="Genomic_DNA"/>
</dbReference>
<evidence type="ECO:0000256" key="1">
    <source>
        <dbReference type="PIRSR" id="PIRSR033579-1"/>
    </source>
</evidence>
<feature type="binding site" evidence="2">
    <location>
        <begin position="200"/>
        <end position="201"/>
    </location>
    <ligand>
        <name>substrate</name>
    </ligand>
</feature>
<feature type="binding site" evidence="2">
    <location>
        <begin position="84"/>
        <end position="91"/>
    </location>
    <ligand>
        <name>substrate</name>
    </ligand>
</feature>
<dbReference type="Proteomes" id="UP000003379">
    <property type="component" value="Unassembled WGS sequence"/>
</dbReference>
<dbReference type="InterPro" id="IPR010388">
    <property type="entry name" value="Anaerobic_Co-chelatase"/>
</dbReference>
<evidence type="ECO:0000256" key="3">
    <source>
        <dbReference type="PIRSR" id="PIRSR033579-3"/>
    </source>
</evidence>
<dbReference type="CDD" id="cd03412">
    <property type="entry name" value="CbiK_N"/>
    <property type="match status" value="1"/>
</dbReference>
<reference evidence="5 6" key="2">
    <citation type="submission" date="2011-08" db="EMBL/GenBank/DDBJ databases">
        <title>The Genome Sequence of Eubacteriaceae bacterium CM5.</title>
        <authorList>
            <consortium name="The Broad Institute Genome Sequencing Platform"/>
            <person name="Earl A."/>
            <person name="Ward D."/>
            <person name="Feldgarden M."/>
            <person name="Gevers D."/>
            <person name="Sizova M."/>
            <person name="Hazen A."/>
            <person name="Epstein S."/>
            <person name="Young S.K."/>
            <person name="Zeng Q."/>
            <person name="Gargeya S."/>
            <person name="Fitzgerald M."/>
            <person name="Haas B."/>
            <person name="Abouelleil A."/>
            <person name="Alvarado L."/>
            <person name="Arachchi H.M."/>
            <person name="Berlin A."/>
            <person name="Brown A."/>
            <person name="Chapman S.B."/>
            <person name="Chen Z."/>
            <person name="Dunbar C."/>
            <person name="Freedman E."/>
            <person name="Gearin G."/>
            <person name="Gellesch M."/>
            <person name="Goldberg J."/>
            <person name="Griggs A."/>
            <person name="Gujja S."/>
            <person name="Heiman D."/>
            <person name="Howarth C."/>
            <person name="Larson L."/>
            <person name="Lui A."/>
            <person name="MacDonald P.J.P."/>
            <person name="Montmayeur A."/>
            <person name="Murphy C."/>
            <person name="Neiman D."/>
            <person name="Pearson M."/>
            <person name="Priest M."/>
            <person name="Roberts A."/>
            <person name="Saif S."/>
            <person name="Shea T."/>
            <person name="Shenoy N."/>
            <person name="Sisk P."/>
            <person name="Stolte C."/>
            <person name="Sykes S."/>
            <person name="Wortman J."/>
            <person name="Nusbaum C."/>
            <person name="Birren B."/>
        </authorList>
    </citation>
    <scope>NUCLEOTIDE SEQUENCE [LARGE SCALE GENOMIC DNA]</scope>
    <source>
        <strain evidence="5 6">CM5</strain>
    </source>
</reference>
<dbReference type="RefSeq" id="WP_009525165.1">
    <property type="nucleotide sequence ID" value="NZ_JH414550.1"/>
</dbReference>
<evidence type="ECO:0000256" key="2">
    <source>
        <dbReference type="PIRSR" id="PIRSR033579-2"/>
    </source>
</evidence>
<dbReference type="Gene3D" id="3.40.50.1400">
    <property type="match status" value="2"/>
</dbReference>